<comment type="caution">
    <text evidence="2">The sequence shown here is derived from an EMBL/GenBank/DDBJ whole genome shotgun (WGS) entry which is preliminary data.</text>
</comment>
<dbReference type="EMBL" id="BAAAMY010000014">
    <property type="protein sequence ID" value="GAA1931368.1"/>
    <property type="molecule type" value="Genomic_DNA"/>
</dbReference>
<feature type="domain" description="Serine aminopeptidase S33" evidence="1">
    <location>
        <begin position="35"/>
        <end position="283"/>
    </location>
</feature>
<evidence type="ECO:0000313" key="2">
    <source>
        <dbReference type="EMBL" id="GAA1931368.1"/>
    </source>
</evidence>
<dbReference type="Proteomes" id="UP001501612">
    <property type="component" value="Unassembled WGS sequence"/>
</dbReference>
<organism evidence="2 3">
    <name type="scientific">Nocardioides lentus</name>
    <dbReference type="NCBI Taxonomy" id="338077"/>
    <lineage>
        <taxon>Bacteria</taxon>
        <taxon>Bacillati</taxon>
        <taxon>Actinomycetota</taxon>
        <taxon>Actinomycetes</taxon>
        <taxon>Propionibacteriales</taxon>
        <taxon>Nocardioidaceae</taxon>
        <taxon>Nocardioides</taxon>
    </lineage>
</organism>
<gene>
    <name evidence="2" type="ORF">GCM10009737_36670</name>
</gene>
<accession>A0ABN2PSP3</accession>
<protein>
    <submittedName>
        <fullName evidence="2">Alpha/beta hydrolase</fullName>
    </submittedName>
</protein>
<evidence type="ECO:0000313" key="3">
    <source>
        <dbReference type="Proteomes" id="UP001501612"/>
    </source>
</evidence>
<keyword evidence="3" id="KW-1185">Reference proteome</keyword>
<dbReference type="Gene3D" id="3.40.50.1820">
    <property type="entry name" value="alpha/beta hydrolase"/>
    <property type="match status" value="1"/>
</dbReference>
<dbReference type="InterPro" id="IPR029058">
    <property type="entry name" value="AB_hydrolase_fold"/>
</dbReference>
<keyword evidence="2" id="KW-0378">Hydrolase</keyword>
<name>A0ABN2PSP3_9ACTN</name>
<dbReference type="RefSeq" id="WP_344009362.1">
    <property type="nucleotide sequence ID" value="NZ_BAAAMY010000014.1"/>
</dbReference>
<dbReference type="Pfam" id="PF12146">
    <property type="entry name" value="Hydrolase_4"/>
    <property type="match status" value="1"/>
</dbReference>
<dbReference type="InterPro" id="IPR022742">
    <property type="entry name" value="Hydrolase_4"/>
</dbReference>
<proteinExistence type="predicted"/>
<dbReference type="PANTHER" id="PTHR11614">
    <property type="entry name" value="PHOSPHOLIPASE-RELATED"/>
    <property type="match status" value="1"/>
</dbReference>
<dbReference type="InterPro" id="IPR051044">
    <property type="entry name" value="MAG_DAG_Lipase"/>
</dbReference>
<evidence type="ECO:0000259" key="1">
    <source>
        <dbReference type="Pfam" id="PF12146"/>
    </source>
</evidence>
<sequence>MSEPFPHPGPTPARTDVESAGGVRLATYHWEPEGDPRAVVQLVHGMGEHAGRYARVAERLVAEGFAVWAHDTRGHGRTAVERGGEQALGRVGAEGWGEFVADIGRVGSAAREAHPGLPLAVVGHSLGSFATQQWLLGASVDVDAAVLSGTAAVDLLEPAVDLDAEMDLSAFNGPFEPARTEFDWLTRDEAVVDAYVADPWCGFSIDAAAVRACFEAGRALADPARVAEVRDDLPVYVVVGDADPLNAGLALVTPVVERLEAAGLSDVTLVAHPGARHEVLNETTRAEVLDGLVAWLDRVLPA</sequence>
<dbReference type="GO" id="GO:0016787">
    <property type="term" value="F:hydrolase activity"/>
    <property type="evidence" value="ECO:0007669"/>
    <property type="project" value="UniProtKB-KW"/>
</dbReference>
<dbReference type="SUPFAM" id="SSF53474">
    <property type="entry name" value="alpha/beta-Hydrolases"/>
    <property type="match status" value="1"/>
</dbReference>
<reference evidence="2 3" key="1">
    <citation type="journal article" date="2019" name="Int. J. Syst. Evol. Microbiol.">
        <title>The Global Catalogue of Microorganisms (GCM) 10K type strain sequencing project: providing services to taxonomists for standard genome sequencing and annotation.</title>
        <authorList>
            <consortium name="The Broad Institute Genomics Platform"/>
            <consortium name="The Broad Institute Genome Sequencing Center for Infectious Disease"/>
            <person name="Wu L."/>
            <person name="Ma J."/>
        </authorList>
    </citation>
    <scope>NUCLEOTIDE SEQUENCE [LARGE SCALE GENOMIC DNA]</scope>
    <source>
        <strain evidence="2 3">JCM 14046</strain>
    </source>
</reference>